<evidence type="ECO:0000256" key="4">
    <source>
        <dbReference type="RuleBase" id="RU361185"/>
    </source>
</evidence>
<feature type="signal peptide" evidence="5">
    <location>
        <begin position="1"/>
        <end position="15"/>
    </location>
</feature>
<dbReference type="InterPro" id="IPR048395">
    <property type="entry name" value="Glyco_hydro_31_C"/>
</dbReference>
<dbReference type="Proteomes" id="UP001549921">
    <property type="component" value="Unassembled WGS sequence"/>
</dbReference>
<protein>
    <submittedName>
        <fullName evidence="8">Uncharacterized protein</fullName>
    </submittedName>
</protein>
<dbReference type="PANTHER" id="PTHR43053:SF4">
    <property type="entry name" value="MYOGENESIS-REGULATING GLYCOSIDASE"/>
    <property type="match status" value="1"/>
</dbReference>
<sequence length="621" mass="71142">MKWFLLLAGVSVALSAVVTKAPSKRDFFLNERETGGHSLVVLTSNKGSIILGHIGRKAALEDEDVTFNMDAALDEASGGWKVTVSWEGPSDKVFEDCYNFRHKEWYGGPEQKKQHWPIQKSKLEKYSMISKEDDNAAVSERYWLNSAGYYFYVHPEAPLFVDYHNVEKDHICFISEVAAPYSTKRTRNVLKYDIWFFDDPKIAHQHAVDTYLGKPSGIPDYRMIQYPVWSTWARYSREIDQDSLWAFANEIVEYGYPNAQFEIDDLWEICYGSLTVDERKLPDLKKLVQDIKSLGFRVTIWVHPFINKDCDPWYSEALEKGYLVLNEEGSPDTTWWNNNGSVPGYIEFTNPEASNWYTQRIQTLIDTYDIDSLKFDAGESSWSPQIPVQNGDIDLHPGNIVEAYVRAVAEFGPMIEVRSGMRTQDLPVFIRMVDKDTYWGFNNGLATLVTTLLQMNLNGYTLVLPDMIGGNGYNDKPGRELFIRWLQANVFMPTLQYSFVPWDHDQETIEICRKFTQLHADFADEIVAAMEASVQNGTPVNAPVWWLDPTDEDALPIWDEFLLGEKILAAPVLEEGAVSRHIYLPKGLWRDGVSGDQVQGPIWLMDYPAPLDTLPYFVLED</sequence>
<feature type="chain" id="PRO_5044767995" evidence="5">
    <location>
        <begin position="16"/>
        <end position="621"/>
    </location>
</feature>
<evidence type="ECO:0000259" key="7">
    <source>
        <dbReference type="Pfam" id="PF21365"/>
    </source>
</evidence>
<dbReference type="PANTHER" id="PTHR43053">
    <property type="entry name" value="GLYCOSIDASE FAMILY 31"/>
    <property type="match status" value="1"/>
</dbReference>
<dbReference type="GO" id="GO:0016798">
    <property type="term" value="F:hydrolase activity, acting on glycosyl bonds"/>
    <property type="evidence" value="ECO:0007669"/>
    <property type="project" value="UniProtKB-KW"/>
</dbReference>
<evidence type="ECO:0000313" key="9">
    <source>
        <dbReference type="Proteomes" id="UP001549921"/>
    </source>
</evidence>
<dbReference type="Gene3D" id="2.60.40.1180">
    <property type="entry name" value="Golgi alpha-mannosidase II"/>
    <property type="match status" value="1"/>
</dbReference>
<keyword evidence="5" id="KW-0732">Signal</keyword>
<gene>
    <name evidence="8" type="ORF">ABMA28_005512</name>
</gene>
<dbReference type="AlphaFoldDB" id="A0ABD0SLY1"/>
<proteinExistence type="inferred from homology"/>
<dbReference type="InterPro" id="IPR017853">
    <property type="entry name" value="GH"/>
</dbReference>
<dbReference type="SUPFAM" id="SSF51011">
    <property type="entry name" value="Glycosyl hydrolase domain"/>
    <property type="match status" value="1"/>
</dbReference>
<organism evidence="8 9">
    <name type="scientific">Loxostege sticticalis</name>
    <name type="common">Beet webworm moth</name>
    <dbReference type="NCBI Taxonomy" id="481309"/>
    <lineage>
        <taxon>Eukaryota</taxon>
        <taxon>Metazoa</taxon>
        <taxon>Ecdysozoa</taxon>
        <taxon>Arthropoda</taxon>
        <taxon>Hexapoda</taxon>
        <taxon>Insecta</taxon>
        <taxon>Pterygota</taxon>
        <taxon>Neoptera</taxon>
        <taxon>Endopterygota</taxon>
        <taxon>Lepidoptera</taxon>
        <taxon>Glossata</taxon>
        <taxon>Ditrysia</taxon>
        <taxon>Pyraloidea</taxon>
        <taxon>Crambidae</taxon>
        <taxon>Pyraustinae</taxon>
        <taxon>Loxostege</taxon>
    </lineage>
</organism>
<evidence type="ECO:0000313" key="8">
    <source>
        <dbReference type="EMBL" id="KAL0820841.1"/>
    </source>
</evidence>
<feature type="domain" description="Glycoside hydrolase family 31 TIM barrel" evidence="6">
    <location>
        <begin position="230"/>
        <end position="520"/>
    </location>
</feature>
<keyword evidence="2 4" id="KW-0378">Hydrolase</keyword>
<feature type="domain" description="Glycosyl hydrolase family 31 C-terminal" evidence="7">
    <location>
        <begin position="537"/>
        <end position="618"/>
    </location>
</feature>
<evidence type="ECO:0000256" key="1">
    <source>
        <dbReference type="ARBA" id="ARBA00007806"/>
    </source>
</evidence>
<evidence type="ECO:0000256" key="2">
    <source>
        <dbReference type="ARBA" id="ARBA00022801"/>
    </source>
</evidence>
<dbReference type="CDD" id="cd06592">
    <property type="entry name" value="GH31_NET37"/>
    <property type="match status" value="1"/>
</dbReference>
<reference evidence="8 9" key="1">
    <citation type="submission" date="2024-06" db="EMBL/GenBank/DDBJ databases">
        <title>A chromosome-level genome assembly of beet webworm, Loxostege sticticalis.</title>
        <authorList>
            <person name="Zhang Y."/>
        </authorList>
    </citation>
    <scope>NUCLEOTIDE SEQUENCE [LARGE SCALE GENOMIC DNA]</scope>
    <source>
        <strain evidence="8">AQ028</strain>
        <tissue evidence="8">Male pupae</tissue>
    </source>
</reference>
<keyword evidence="3 4" id="KW-0326">Glycosidase</keyword>
<comment type="caution">
    <text evidence="8">The sequence shown here is derived from an EMBL/GenBank/DDBJ whole genome shotgun (WGS) entry which is preliminary data.</text>
</comment>
<name>A0ABD0SLY1_LOXSC</name>
<dbReference type="SUPFAM" id="SSF51445">
    <property type="entry name" value="(Trans)glycosidases"/>
    <property type="match status" value="1"/>
</dbReference>
<dbReference type="EMBL" id="JBEDNZ010000018">
    <property type="protein sequence ID" value="KAL0820841.1"/>
    <property type="molecule type" value="Genomic_DNA"/>
</dbReference>
<dbReference type="Pfam" id="PF01055">
    <property type="entry name" value="Glyco_hydro_31_2nd"/>
    <property type="match status" value="1"/>
</dbReference>
<accession>A0ABD0SLY1</accession>
<comment type="similarity">
    <text evidence="1 4">Belongs to the glycosyl hydrolase 31 family.</text>
</comment>
<evidence type="ECO:0000256" key="3">
    <source>
        <dbReference type="ARBA" id="ARBA00023295"/>
    </source>
</evidence>
<dbReference type="InterPro" id="IPR000322">
    <property type="entry name" value="Glyco_hydro_31_TIM"/>
</dbReference>
<dbReference type="Gene3D" id="3.20.20.80">
    <property type="entry name" value="Glycosidases"/>
    <property type="match status" value="1"/>
</dbReference>
<dbReference type="Pfam" id="PF21365">
    <property type="entry name" value="Glyco_hydro_31_3rd"/>
    <property type="match status" value="1"/>
</dbReference>
<dbReference type="InterPro" id="IPR013780">
    <property type="entry name" value="Glyco_hydro_b"/>
</dbReference>
<dbReference type="InterPro" id="IPR050985">
    <property type="entry name" value="Alpha-glycosidase_related"/>
</dbReference>
<evidence type="ECO:0000256" key="5">
    <source>
        <dbReference type="SAM" id="SignalP"/>
    </source>
</evidence>
<evidence type="ECO:0000259" key="6">
    <source>
        <dbReference type="Pfam" id="PF01055"/>
    </source>
</evidence>